<feature type="transmembrane region" description="Helical" evidence="1">
    <location>
        <begin position="47"/>
        <end position="69"/>
    </location>
</feature>
<gene>
    <name evidence="2" type="ORF">SAMN05444340_104311</name>
</gene>
<dbReference type="Proteomes" id="UP000199286">
    <property type="component" value="Unassembled WGS sequence"/>
</dbReference>
<keyword evidence="3" id="KW-1185">Reference proteome</keyword>
<sequence length="114" mass="12389">MDDAQRRFEQRCRTVRQKHLRMAGGYVTRLDRSGVILQAPSQRARPAVWRALTLAFVGALGIKALILAGMGAEAYEAKRADLIAGNGVERAGALLMSVDPLTARVAERLGPHLP</sequence>
<accession>A0A1H3I3I8</accession>
<proteinExistence type="predicted"/>
<dbReference type="STRING" id="321339.SAMN05444340_104311"/>
<evidence type="ECO:0000313" key="3">
    <source>
        <dbReference type="Proteomes" id="UP000199286"/>
    </source>
</evidence>
<evidence type="ECO:0000256" key="1">
    <source>
        <dbReference type="SAM" id="Phobius"/>
    </source>
</evidence>
<keyword evidence="1" id="KW-1133">Transmembrane helix</keyword>
<keyword evidence="1" id="KW-0472">Membrane</keyword>
<reference evidence="2 3" key="1">
    <citation type="submission" date="2016-10" db="EMBL/GenBank/DDBJ databases">
        <authorList>
            <person name="de Groot N.N."/>
        </authorList>
    </citation>
    <scope>NUCLEOTIDE SEQUENCE [LARGE SCALE GENOMIC DNA]</scope>
    <source>
        <strain evidence="2 3">DSM 26880</strain>
    </source>
</reference>
<keyword evidence="1" id="KW-0812">Transmembrane</keyword>
<dbReference type="EMBL" id="FNPF01000004">
    <property type="protein sequence ID" value="SDY21729.1"/>
    <property type="molecule type" value="Genomic_DNA"/>
</dbReference>
<evidence type="ECO:0000313" key="2">
    <source>
        <dbReference type="EMBL" id="SDY21729.1"/>
    </source>
</evidence>
<protein>
    <submittedName>
        <fullName evidence="2">Uncharacterized protein</fullName>
    </submittedName>
</protein>
<name>A0A1H3I3I8_9RHOB</name>
<organism evidence="2 3">
    <name type="scientific">Citreimonas salinaria</name>
    <dbReference type="NCBI Taxonomy" id="321339"/>
    <lineage>
        <taxon>Bacteria</taxon>
        <taxon>Pseudomonadati</taxon>
        <taxon>Pseudomonadota</taxon>
        <taxon>Alphaproteobacteria</taxon>
        <taxon>Rhodobacterales</taxon>
        <taxon>Roseobacteraceae</taxon>
        <taxon>Citreimonas</taxon>
    </lineage>
</organism>
<dbReference type="AlphaFoldDB" id="A0A1H3I3I8"/>